<dbReference type="PROSITE" id="PS50943">
    <property type="entry name" value="HTH_CROC1"/>
    <property type="match status" value="1"/>
</dbReference>
<dbReference type="Gene3D" id="1.10.260.40">
    <property type="entry name" value="lambda repressor-like DNA-binding domains"/>
    <property type="match status" value="1"/>
</dbReference>
<proteinExistence type="predicted"/>
<comment type="caution">
    <text evidence="2">The sequence shown here is derived from an EMBL/GenBank/DDBJ whole genome shotgun (WGS) entry which is preliminary data.</text>
</comment>
<accession>A0ABW9ZH36</accession>
<dbReference type="Pfam" id="PF13560">
    <property type="entry name" value="HTH_31"/>
    <property type="match status" value="1"/>
</dbReference>
<gene>
    <name evidence="2" type="ORF">GWI71_10790</name>
</gene>
<dbReference type="InterPro" id="IPR001387">
    <property type="entry name" value="Cro/C1-type_HTH"/>
</dbReference>
<sequence length="121" mass="14232">MADPTQIHPTKSPRRIHFIEEWAAKRQLTQADVARQLNVERSTVKRWYDGTIPTRSDHLEQLAELFALDDPSMLFRHPDDDWMARLFEGRTKDELDRMIQMLDLAFPRHHPPTRKTGNGES</sequence>
<dbReference type="Proteomes" id="UP000541347">
    <property type="component" value="Unassembled WGS sequence"/>
</dbReference>
<dbReference type="EMBL" id="JAABLP010000003">
    <property type="protein sequence ID" value="NBN64167.1"/>
    <property type="molecule type" value="Genomic_DNA"/>
</dbReference>
<reference evidence="2 3" key="1">
    <citation type="submission" date="2020-01" db="EMBL/GenBank/DDBJ databases">
        <authorList>
            <person name="Peng S.Y."/>
            <person name="Li J."/>
            <person name="Wang M."/>
            <person name="Wang L."/>
            <person name="Wang C.Q."/>
            <person name="Wang J.R."/>
        </authorList>
    </citation>
    <scope>NUCLEOTIDE SEQUENCE [LARGE SCALE GENOMIC DNA]</scope>
    <source>
        <strain evidence="2 3">XCT-34</strain>
    </source>
</reference>
<dbReference type="InterPro" id="IPR010982">
    <property type="entry name" value="Lambda_DNA-bd_dom_sf"/>
</dbReference>
<evidence type="ECO:0000313" key="2">
    <source>
        <dbReference type="EMBL" id="NBN64167.1"/>
    </source>
</evidence>
<dbReference type="CDD" id="cd00093">
    <property type="entry name" value="HTH_XRE"/>
    <property type="match status" value="1"/>
</dbReference>
<name>A0ABW9ZH36_9HYPH</name>
<feature type="domain" description="HTH cro/C1-type" evidence="1">
    <location>
        <begin position="19"/>
        <end position="74"/>
    </location>
</feature>
<evidence type="ECO:0000259" key="1">
    <source>
        <dbReference type="PROSITE" id="PS50943"/>
    </source>
</evidence>
<dbReference type="SUPFAM" id="SSF47413">
    <property type="entry name" value="lambda repressor-like DNA-binding domains"/>
    <property type="match status" value="1"/>
</dbReference>
<keyword evidence="3" id="KW-1185">Reference proteome</keyword>
<organism evidence="2 3">
    <name type="scientific">Pannonibacter tanglangensis</name>
    <dbReference type="NCBI Taxonomy" id="2750084"/>
    <lineage>
        <taxon>Bacteria</taxon>
        <taxon>Pseudomonadati</taxon>
        <taxon>Pseudomonadota</taxon>
        <taxon>Alphaproteobacteria</taxon>
        <taxon>Hyphomicrobiales</taxon>
        <taxon>Stappiaceae</taxon>
        <taxon>Pannonibacter</taxon>
    </lineage>
</organism>
<evidence type="ECO:0000313" key="3">
    <source>
        <dbReference type="Proteomes" id="UP000541347"/>
    </source>
</evidence>
<protein>
    <submittedName>
        <fullName evidence="2">Helix-turn-helix domain-containing protein</fullName>
    </submittedName>
</protein>